<protein>
    <submittedName>
        <fullName evidence="2">Uncharacterized protein</fullName>
    </submittedName>
</protein>
<proteinExistence type="predicted"/>
<dbReference type="AlphaFoldDB" id="A0A4D9DHE4"/>
<keyword evidence="3" id="KW-1185">Reference proteome</keyword>
<accession>A0A4D9DHE4</accession>
<dbReference type="Proteomes" id="UP000297703">
    <property type="component" value="Unassembled WGS sequence"/>
</dbReference>
<reference evidence="2 3" key="2">
    <citation type="submission" date="2019-04" db="EMBL/GenBank/DDBJ databases">
        <title>The genome sequence of big-headed turtle.</title>
        <authorList>
            <person name="Gong S."/>
        </authorList>
    </citation>
    <scope>NUCLEOTIDE SEQUENCE [LARGE SCALE GENOMIC DNA]</scope>
    <source>
        <strain evidence="2">DO16091913</strain>
        <tissue evidence="2">Muscle</tissue>
    </source>
</reference>
<comment type="caution">
    <text evidence="2">The sequence shown here is derived from an EMBL/GenBank/DDBJ whole genome shotgun (WGS) entry which is preliminary data.</text>
</comment>
<name>A0A4D9DHE4_9SAUR</name>
<evidence type="ECO:0000313" key="3">
    <source>
        <dbReference type="Proteomes" id="UP000297703"/>
    </source>
</evidence>
<sequence>MKLQIVAAVLLVTILSPKRSSAQLASAQGVVSSVGEAVDEVLRPVGDVLGGVVRPVGGLLMEVVRPVGDVLGMAADAVGIVQALDQLIKIAYKRQFERSRTGVQTVPTFEPWSSYTVAHNSTEMVGIEKIETCGVVERRSCVREEVFLGIYWGNDLWTKDYELITQTLTKPDWLTSMTTPAITLPVLLLHNSPTNQMLTENYES</sequence>
<evidence type="ECO:0000256" key="1">
    <source>
        <dbReference type="SAM" id="SignalP"/>
    </source>
</evidence>
<keyword evidence="1" id="KW-0732">Signal</keyword>
<feature type="chain" id="PRO_5020023193" evidence="1">
    <location>
        <begin position="23"/>
        <end position="204"/>
    </location>
</feature>
<gene>
    <name evidence="2" type="ORF">DR999_PMT21520</name>
</gene>
<organism evidence="2 3">
    <name type="scientific">Platysternon megacephalum</name>
    <name type="common">big-headed turtle</name>
    <dbReference type="NCBI Taxonomy" id="55544"/>
    <lineage>
        <taxon>Eukaryota</taxon>
        <taxon>Metazoa</taxon>
        <taxon>Chordata</taxon>
        <taxon>Craniata</taxon>
        <taxon>Vertebrata</taxon>
        <taxon>Euteleostomi</taxon>
        <taxon>Archelosauria</taxon>
        <taxon>Testudinata</taxon>
        <taxon>Testudines</taxon>
        <taxon>Cryptodira</taxon>
        <taxon>Durocryptodira</taxon>
        <taxon>Testudinoidea</taxon>
        <taxon>Platysternidae</taxon>
        <taxon>Platysternon</taxon>
    </lineage>
</organism>
<feature type="signal peptide" evidence="1">
    <location>
        <begin position="1"/>
        <end position="22"/>
    </location>
</feature>
<reference evidence="2 3" key="1">
    <citation type="submission" date="2019-04" db="EMBL/GenBank/DDBJ databases">
        <title>Draft genome of the big-headed turtle Platysternon megacephalum.</title>
        <authorList>
            <person name="Gong S."/>
        </authorList>
    </citation>
    <scope>NUCLEOTIDE SEQUENCE [LARGE SCALE GENOMIC DNA]</scope>
    <source>
        <strain evidence="2">DO16091913</strain>
        <tissue evidence="2">Muscle</tissue>
    </source>
</reference>
<dbReference type="EMBL" id="QXTE01000605">
    <property type="protein sequence ID" value="TFJ96680.1"/>
    <property type="molecule type" value="Genomic_DNA"/>
</dbReference>
<evidence type="ECO:0000313" key="2">
    <source>
        <dbReference type="EMBL" id="TFJ96680.1"/>
    </source>
</evidence>